<protein>
    <recommendedName>
        <fullName evidence="3">TolB protein</fullName>
    </recommendedName>
</protein>
<dbReference type="InterPro" id="IPR046661">
    <property type="entry name" value="DUF6770"/>
</dbReference>
<sequence>MLCSIISYAQIQNLSELSTGVLETSTKIYDKEQNVIGYVFIYNKGLTNQDKDVQYEYVLLDDNLNKLTNGDYTSAKHKKISYKLTDIEFKDQKLYLTSIIYHTKKLLTYGYNLKIIDLKANKVIADKFYKEYTFSEMSEITNFELLVPLHERTNNRLMTFTNNSKVYFIDQLTIYTGLSAFAKGITVFNEDFSKTLDYNINKENQKEAFSFNILSVKDDKLLIFLKNPKGTEVFKKIGADYFKAFDLEKSQEISKAVYNSFNTNGNEYFLPNTEFIKDNLTVVGEIKLMTEGSIYKIEDKPTVGILRTVYDALGKELVNRKIYFSEVFKELGFINGRDKNGYKFLLKEFFNYNDQSFSILLQKQKGNNVAIAPRTTDYILVNFDNRGILKNYQVLEKTKLKHFDSYLFSQENKEENEVLFFYAEEKKEEGKKEWYLIINKLKNGELTQERMPFKTDSSNLRFSKAKYGYIFISEYNKEDKESSIRLEKLNIL</sequence>
<dbReference type="Proteomes" id="UP000650994">
    <property type="component" value="Unassembled WGS sequence"/>
</dbReference>
<dbReference type="Pfam" id="PF20559">
    <property type="entry name" value="DUF6770"/>
    <property type="match status" value="1"/>
</dbReference>
<organism evidence="1 2">
    <name type="scientific">Chishuiella changwenlii</name>
    <dbReference type="NCBI Taxonomy" id="1434701"/>
    <lineage>
        <taxon>Bacteria</taxon>
        <taxon>Pseudomonadati</taxon>
        <taxon>Bacteroidota</taxon>
        <taxon>Flavobacteriia</taxon>
        <taxon>Flavobacteriales</taxon>
        <taxon>Weeksellaceae</taxon>
        <taxon>Chishuiella</taxon>
    </lineage>
</organism>
<evidence type="ECO:0000313" key="2">
    <source>
        <dbReference type="Proteomes" id="UP000650994"/>
    </source>
</evidence>
<name>A0ABQ1TSV2_9FLAO</name>
<comment type="caution">
    <text evidence="1">The sequence shown here is derived from an EMBL/GenBank/DDBJ whole genome shotgun (WGS) entry which is preliminary data.</text>
</comment>
<keyword evidence="2" id="KW-1185">Reference proteome</keyword>
<accession>A0ABQ1TSV2</accession>
<dbReference type="EMBL" id="BMFL01000011">
    <property type="protein sequence ID" value="GGF01346.1"/>
    <property type="molecule type" value="Genomic_DNA"/>
</dbReference>
<gene>
    <name evidence="1" type="ORF">GCM10010984_18540</name>
</gene>
<proteinExistence type="predicted"/>
<evidence type="ECO:0000313" key="1">
    <source>
        <dbReference type="EMBL" id="GGF01346.1"/>
    </source>
</evidence>
<evidence type="ECO:0008006" key="3">
    <source>
        <dbReference type="Google" id="ProtNLM"/>
    </source>
</evidence>
<reference evidence="2" key="1">
    <citation type="journal article" date="2019" name="Int. J. Syst. Evol. Microbiol.">
        <title>The Global Catalogue of Microorganisms (GCM) 10K type strain sequencing project: providing services to taxonomists for standard genome sequencing and annotation.</title>
        <authorList>
            <consortium name="The Broad Institute Genomics Platform"/>
            <consortium name="The Broad Institute Genome Sequencing Center for Infectious Disease"/>
            <person name="Wu L."/>
            <person name="Ma J."/>
        </authorList>
    </citation>
    <scope>NUCLEOTIDE SEQUENCE [LARGE SCALE GENOMIC DNA]</scope>
    <source>
        <strain evidence="2">CGMCC 1.12707</strain>
    </source>
</reference>